<dbReference type="SUPFAM" id="SSF53300">
    <property type="entry name" value="vWA-like"/>
    <property type="match status" value="1"/>
</dbReference>
<dbReference type="SUPFAM" id="SSF51294">
    <property type="entry name" value="Hedgehog/intein (Hint) domain"/>
    <property type="match status" value="1"/>
</dbReference>
<feature type="region of interest" description="Disordered" evidence="1">
    <location>
        <begin position="72"/>
        <end position="94"/>
    </location>
</feature>
<evidence type="ECO:0000259" key="2">
    <source>
        <dbReference type="PROSITE" id="PS50234"/>
    </source>
</evidence>
<evidence type="ECO:0008006" key="5">
    <source>
        <dbReference type="Google" id="ProtNLM"/>
    </source>
</evidence>
<dbReference type="PANTHER" id="PTHR10579">
    <property type="entry name" value="CALCIUM-ACTIVATED CHLORIDE CHANNEL REGULATOR"/>
    <property type="match status" value="1"/>
</dbReference>
<protein>
    <recommendedName>
        <fullName evidence="5">VWFA domain-containing protein</fullName>
    </recommendedName>
</protein>
<sequence>MSAEPPRHLQCPLTHALMASPVSAPDGYTYEKKAILEWLRDHSTSPMTRAPMDSSNLTVNRAIRDAIEEWCSQNGVPVPNPDAGASSPPAPPPPRCSLKFRAHRQAVTGSLFFSVSPEKVGPTGWARAPVSAITVLDISGSMGSLSSMGGQELSLTRLDLVRHAAKTVAHTLGSADRFGIVTFDNKATLNFPLTRMDAEGQAAADEVIERIRTEGATNIWAGLRTALDNLVTEDPQRPKFVLLLTDGQPNQRPSRPEQAAMEAHIKRLGLHGVSVSSLAFGFNEIDTILLDAIAKRGQGGYTYIPDGGFIGTVFCSAVANMLRTAAMDVFVEVRAAGGGSLSATDFRPLAVSGGAVEGGDGWIRIPVEAVGYGEERRVFCELSVTAGAAASGQLRARVRYVPVGAESGAEVVGEEMVIGSLAESGEGGSPPVPVGMEGIRTETDEETEMRSWFAELVRELVGEVMPEEFAPPVRDPHTLRQSIGAVRTPRSAASLREEKREAIETLLTSRGGVEGGGGPISALLQDLKGEVKMAVQEEHFGRWGRHYLSSLASAHRRQERNNFKDPGVQRYGGGVFRELYANASDLFDLVEMPTPAMTRSGGRGPSGGIVVTNMSQLNSVDNPCVHGASRVLMGDGTEKRADMVRKGDAVRLPSGASGRVALVVHTLVQGGVAKLCKIGERGLRVTPYHPVSLRVQQSDEKKEGGDTSGLAFFFPKDGDASSREEVVRVESQAGGGEFACPPELLPCEGLFSFMLEPLSEGDPAMNAAVCTDGVWVIALGHGDKTDPVLSHPLWAEREKVAAEVEKCAPGALERGEIVFLPFPVQRDADGLAKFLDPSKAVQKGASAFGAMCALASGSGQAAQGLSALSKATSSTSPSAHLPCAAVSS</sequence>
<dbReference type="Pfam" id="PF14624">
    <property type="entry name" value="Vwaint"/>
    <property type="match status" value="1"/>
</dbReference>
<dbReference type="Pfam" id="PF00092">
    <property type="entry name" value="VWA"/>
    <property type="match status" value="1"/>
</dbReference>
<dbReference type="AlphaFoldDB" id="A0A0K6S6B8"/>
<feature type="domain" description="VWFA" evidence="2">
    <location>
        <begin position="131"/>
        <end position="333"/>
    </location>
</feature>
<dbReference type="SUPFAM" id="SSF57850">
    <property type="entry name" value="RING/U-box"/>
    <property type="match status" value="1"/>
</dbReference>
<gene>
    <name evidence="4" type="ORF">Cvel_16018.t2.CR1</name>
</gene>
<accession>A0A0K6S6B8</accession>
<evidence type="ECO:0000313" key="4">
    <source>
        <dbReference type="EMBL" id="CUC09121.1"/>
    </source>
</evidence>
<dbReference type="VEuPathDB" id="CryptoDB:Cvel_16018"/>
<dbReference type="InterPro" id="IPR013083">
    <property type="entry name" value="Znf_RING/FYVE/PHD"/>
</dbReference>
<dbReference type="GO" id="GO:0004842">
    <property type="term" value="F:ubiquitin-protein transferase activity"/>
    <property type="evidence" value="ECO:0007669"/>
    <property type="project" value="InterPro"/>
</dbReference>
<organism evidence="4">
    <name type="scientific">Chromera velia CCMP2878</name>
    <dbReference type="NCBI Taxonomy" id="1169474"/>
    <lineage>
        <taxon>Eukaryota</taxon>
        <taxon>Sar</taxon>
        <taxon>Alveolata</taxon>
        <taxon>Colpodellida</taxon>
        <taxon>Chromeraceae</taxon>
        <taxon>Chromera</taxon>
    </lineage>
</organism>
<dbReference type="InterPro" id="IPR036465">
    <property type="entry name" value="vWFA_dom_sf"/>
</dbReference>
<dbReference type="Pfam" id="PF04564">
    <property type="entry name" value="U-box"/>
    <property type="match status" value="1"/>
</dbReference>
<dbReference type="InterPro" id="IPR039510">
    <property type="entry name" value="Vint_dom"/>
</dbReference>
<dbReference type="Pfam" id="PF14623">
    <property type="entry name" value="Vint"/>
    <property type="match status" value="1"/>
</dbReference>
<dbReference type="PROSITE" id="PS51698">
    <property type="entry name" value="U_BOX"/>
    <property type="match status" value="1"/>
</dbReference>
<feature type="domain" description="U-box" evidence="3">
    <location>
        <begin position="4"/>
        <end position="77"/>
    </location>
</feature>
<dbReference type="InterPro" id="IPR032838">
    <property type="entry name" value="Vwaint_dom"/>
</dbReference>
<dbReference type="Gene3D" id="3.40.50.410">
    <property type="entry name" value="von Willebrand factor, type A domain"/>
    <property type="match status" value="1"/>
</dbReference>
<dbReference type="CDD" id="cd16655">
    <property type="entry name" value="RING-Ubox_WDSUB1-like"/>
    <property type="match status" value="1"/>
</dbReference>
<dbReference type="SMART" id="SM00504">
    <property type="entry name" value="Ubox"/>
    <property type="match status" value="1"/>
</dbReference>
<dbReference type="InterPro" id="IPR051266">
    <property type="entry name" value="CLCR"/>
</dbReference>
<dbReference type="InterPro" id="IPR002035">
    <property type="entry name" value="VWF_A"/>
</dbReference>
<dbReference type="InterPro" id="IPR036844">
    <property type="entry name" value="Hint_dom_sf"/>
</dbReference>
<dbReference type="SMART" id="SM00327">
    <property type="entry name" value="VWA"/>
    <property type="match status" value="1"/>
</dbReference>
<evidence type="ECO:0000256" key="1">
    <source>
        <dbReference type="SAM" id="MobiDB-lite"/>
    </source>
</evidence>
<evidence type="ECO:0000259" key="3">
    <source>
        <dbReference type="PROSITE" id="PS51698"/>
    </source>
</evidence>
<dbReference type="InterPro" id="IPR003613">
    <property type="entry name" value="Ubox_domain"/>
</dbReference>
<dbReference type="GO" id="GO:0016567">
    <property type="term" value="P:protein ubiquitination"/>
    <property type="evidence" value="ECO:0007669"/>
    <property type="project" value="InterPro"/>
</dbReference>
<dbReference type="Gene3D" id="3.30.40.10">
    <property type="entry name" value="Zinc/RING finger domain, C3HC4 (zinc finger)"/>
    <property type="match status" value="1"/>
</dbReference>
<name>A0A0K6S6B8_9ALVE</name>
<proteinExistence type="predicted"/>
<dbReference type="PANTHER" id="PTHR10579:SF156">
    <property type="entry name" value="VWFA DOMAIN-CONTAINING PROTEIN"/>
    <property type="match status" value="1"/>
</dbReference>
<dbReference type="PROSITE" id="PS50234">
    <property type="entry name" value="VWFA"/>
    <property type="match status" value="1"/>
</dbReference>
<reference evidence="4" key="1">
    <citation type="submission" date="2014-11" db="EMBL/GenBank/DDBJ databases">
        <title>Molecular phylogeny of cliff fern family Woodsiaceae with morphological implications.</title>
        <authorList>
            <person name="Shao Y.-Z."/>
            <person name="Wei R."/>
            <person name="Zhang X.-C."/>
        </authorList>
    </citation>
    <scope>NUCLEOTIDE SEQUENCE</scope>
</reference>
<dbReference type="EMBL" id="CDMZ01000238">
    <property type="protein sequence ID" value="CUC09121.1"/>
    <property type="molecule type" value="Genomic_DNA"/>
</dbReference>